<dbReference type="PANTHER" id="PTHR21716:SF62">
    <property type="entry name" value="TRANSPORT PROTEIN YDBI-RELATED"/>
    <property type="match status" value="1"/>
</dbReference>
<evidence type="ECO:0000256" key="3">
    <source>
        <dbReference type="ARBA" id="ARBA00022692"/>
    </source>
</evidence>
<evidence type="ECO:0000256" key="1">
    <source>
        <dbReference type="ARBA" id="ARBA00004141"/>
    </source>
</evidence>
<evidence type="ECO:0000313" key="9">
    <source>
        <dbReference type="Proteomes" id="UP000011717"/>
    </source>
</evidence>
<evidence type="ECO:0000256" key="6">
    <source>
        <dbReference type="SAM" id="MobiDB-lite"/>
    </source>
</evidence>
<protein>
    <recommendedName>
        <fullName evidence="10">AI-2E family transporter</fullName>
    </recommendedName>
</protein>
<evidence type="ECO:0000256" key="2">
    <source>
        <dbReference type="ARBA" id="ARBA00009773"/>
    </source>
</evidence>
<evidence type="ECO:0000256" key="5">
    <source>
        <dbReference type="ARBA" id="ARBA00023136"/>
    </source>
</evidence>
<feature type="transmembrane region" description="Helical" evidence="7">
    <location>
        <begin position="215"/>
        <end position="236"/>
    </location>
</feature>
<keyword evidence="5 7" id="KW-0472">Membrane</keyword>
<feature type="transmembrane region" description="Helical" evidence="7">
    <location>
        <begin position="268"/>
        <end position="291"/>
    </location>
</feature>
<reference evidence="8 9" key="1">
    <citation type="journal article" date="2013" name="Genome Announc.">
        <title>Draft Genome Sequence of Strain JLT2015T, Belonging to the Family Sphingomonadaceae of the Alphaproteobacteria.</title>
        <authorList>
            <person name="Tang K."/>
            <person name="Liu K."/>
            <person name="Li S."/>
            <person name="Jiao N."/>
        </authorList>
    </citation>
    <scope>NUCLEOTIDE SEQUENCE [LARGE SCALE GENOMIC DNA]</scope>
    <source>
        <strain evidence="8 9">JLT2015</strain>
    </source>
</reference>
<organism evidence="8 9">
    <name type="scientific">Pacificimonas flava</name>
    <dbReference type="NCBI Taxonomy" id="1234595"/>
    <lineage>
        <taxon>Bacteria</taxon>
        <taxon>Pseudomonadati</taxon>
        <taxon>Pseudomonadota</taxon>
        <taxon>Alphaproteobacteria</taxon>
        <taxon>Sphingomonadales</taxon>
        <taxon>Sphingosinicellaceae</taxon>
        <taxon>Pacificimonas</taxon>
    </lineage>
</organism>
<comment type="caution">
    <text evidence="8">The sequence shown here is derived from an EMBL/GenBank/DDBJ whole genome shotgun (WGS) entry which is preliminary data.</text>
</comment>
<dbReference type="Pfam" id="PF01594">
    <property type="entry name" value="AI-2E_transport"/>
    <property type="match status" value="1"/>
</dbReference>
<dbReference type="PANTHER" id="PTHR21716">
    <property type="entry name" value="TRANSMEMBRANE PROTEIN"/>
    <property type="match status" value="1"/>
</dbReference>
<accession>M2U2M4</accession>
<proteinExistence type="inferred from homology"/>
<evidence type="ECO:0000256" key="7">
    <source>
        <dbReference type="SAM" id="Phobius"/>
    </source>
</evidence>
<dbReference type="EMBL" id="AMRV01000009">
    <property type="protein sequence ID" value="EMD82222.1"/>
    <property type="molecule type" value="Genomic_DNA"/>
</dbReference>
<dbReference type="GO" id="GO:0016020">
    <property type="term" value="C:membrane"/>
    <property type="evidence" value="ECO:0007669"/>
    <property type="project" value="UniProtKB-SubCell"/>
</dbReference>
<sequence>MTDGRAAEHGDERPGRKPVHNGVTADLPRFAIRIVAAIALFGLAWLLWRLHDVLLLLFAAVLIAVILHAAAGAIRRFLPIPEGAALALAGILILAFASFSAAIFGREVSRQLSSLGDILPGALEALRDWIGADRAQALQDQLMPSGTTLAGWAEQVFAISTGVLSALVLAIVGGVYLAANPDLYRRGALRLLPRGARPAVRDFFDHTGIAMKRWLFARLSAMLVIGVITYAGLTVIGVPSALALGLIAGILEFVPFAGPILAAVPALLLALTVGHSTFFLTAGLYLGIQQIEGNLLTPLFLKQAVDLPPAVTLFTLFIFGAMFGVVGVLLAGPLTVVAYIAVRSLWMERALEEDVTYAAEED</sequence>
<feature type="transmembrane region" description="Helical" evidence="7">
    <location>
        <begin position="30"/>
        <end position="48"/>
    </location>
</feature>
<dbReference type="RefSeq" id="WP_008603404.1">
    <property type="nucleotide sequence ID" value="NZ_AMRV01000009.1"/>
</dbReference>
<dbReference type="GO" id="GO:0055085">
    <property type="term" value="P:transmembrane transport"/>
    <property type="evidence" value="ECO:0007669"/>
    <property type="project" value="TreeGrafter"/>
</dbReference>
<comment type="similarity">
    <text evidence="2">Belongs to the autoinducer-2 exporter (AI-2E) (TC 2.A.86) family.</text>
</comment>
<dbReference type="AlphaFoldDB" id="M2U2M4"/>
<name>M2U2M4_9SPHN</name>
<evidence type="ECO:0008006" key="10">
    <source>
        <dbReference type="Google" id="ProtNLM"/>
    </source>
</evidence>
<feature type="transmembrane region" description="Helical" evidence="7">
    <location>
        <begin position="86"/>
        <end position="105"/>
    </location>
</feature>
<feature type="transmembrane region" description="Helical" evidence="7">
    <location>
        <begin position="54"/>
        <end position="74"/>
    </location>
</feature>
<feature type="transmembrane region" description="Helical" evidence="7">
    <location>
        <begin position="311"/>
        <end position="342"/>
    </location>
</feature>
<dbReference type="OrthoDB" id="5761230at2"/>
<evidence type="ECO:0000256" key="4">
    <source>
        <dbReference type="ARBA" id="ARBA00022989"/>
    </source>
</evidence>
<feature type="transmembrane region" description="Helical" evidence="7">
    <location>
        <begin position="156"/>
        <end position="179"/>
    </location>
</feature>
<keyword evidence="4 7" id="KW-1133">Transmembrane helix</keyword>
<feature type="compositionally biased region" description="Basic and acidic residues" evidence="6">
    <location>
        <begin position="1"/>
        <end position="15"/>
    </location>
</feature>
<dbReference type="Proteomes" id="UP000011717">
    <property type="component" value="Unassembled WGS sequence"/>
</dbReference>
<keyword evidence="3 7" id="KW-0812">Transmembrane</keyword>
<gene>
    <name evidence="8" type="ORF">C725_2508</name>
</gene>
<feature type="transmembrane region" description="Helical" evidence="7">
    <location>
        <begin position="242"/>
        <end position="261"/>
    </location>
</feature>
<keyword evidence="9" id="KW-1185">Reference proteome</keyword>
<dbReference type="InterPro" id="IPR002549">
    <property type="entry name" value="AI-2E-like"/>
</dbReference>
<feature type="region of interest" description="Disordered" evidence="6">
    <location>
        <begin position="1"/>
        <end position="20"/>
    </location>
</feature>
<evidence type="ECO:0000313" key="8">
    <source>
        <dbReference type="EMBL" id="EMD82222.1"/>
    </source>
</evidence>
<comment type="subcellular location">
    <subcellularLocation>
        <location evidence="1">Membrane</location>
        <topology evidence="1">Multi-pass membrane protein</topology>
    </subcellularLocation>
</comment>